<reference evidence="1" key="1">
    <citation type="submission" date="2015-07" db="EMBL/GenBank/DDBJ databases">
        <title>MeaNS - Measles Nucleotide Surveillance Program.</title>
        <authorList>
            <person name="Tran T."/>
            <person name="Druce J."/>
        </authorList>
    </citation>
    <scope>NUCLEOTIDE SEQUENCE</scope>
    <source>
        <strain evidence="1">UCB-OBI-ISO-001</strain>
        <tissue evidence="1">Gonad</tissue>
    </source>
</reference>
<sequence length="68" mass="7844">MCLCINIYERSFDIVIHSISEKYSRLNKLGKDNQLRSLNSSYPTISILLSWAKVVSSFLRSSFIITRS</sequence>
<proteinExistence type="predicted"/>
<organism evidence="1">
    <name type="scientific">Octopus bimaculoides</name>
    <name type="common">California two-spotted octopus</name>
    <dbReference type="NCBI Taxonomy" id="37653"/>
    <lineage>
        <taxon>Eukaryota</taxon>
        <taxon>Metazoa</taxon>
        <taxon>Spiralia</taxon>
        <taxon>Lophotrochozoa</taxon>
        <taxon>Mollusca</taxon>
        <taxon>Cephalopoda</taxon>
        <taxon>Coleoidea</taxon>
        <taxon>Octopodiformes</taxon>
        <taxon>Octopoda</taxon>
        <taxon>Incirrata</taxon>
        <taxon>Octopodidae</taxon>
        <taxon>Octopus</taxon>
    </lineage>
</organism>
<accession>A0A0L8G374</accession>
<dbReference type="EMBL" id="KQ424157">
    <property type="protein sequence ID" value="KOF71482.1"/>
    <property type="molecule type" value="Genomic_DNA"/>
</dbReference>
<name>A0A0L8G374_OCTBM</name>
<evidence type="ECO:0000313" key="1">
    <source>
        <dbReference type="EMBL" id="KOF71482.1"/>
    </source>
</evidence>
<gene>
    <name evidence="1" type="ORF">OCBIM_22001022mg</name>
</gene>
<protein>
    <submittedName>
        <fullName evidence="1">Uncharacterized protein</fullName>
    </submittedName>
</protein>
<dbReference type="AlphaFoldDB" id="A0A0L8G374"/>